<dbReference type="EMBL" id="QICA01000009">
    <property type="protein sequence ID" value="RNL37907.1"/>
    <property type="molecule type" value="Genomic_DNA"/>
</dbReference>
<comment type="caution">
    <text evidence="1">The sequence shown here is derived from an EMBL/GenBank/DDBJ whole genome shotgun (WGS) entry which is preliminary data.</text>
</comment>
<reference evidence="1 2" key="1">
    <citation type="journal article" date="2019" name="Microbiol. Resour. Announc.">
        <title>Draft Genome Sequences of Type Strains of Gordonibacter faecihominis, Paraeggerthella hongkongensis, Parvibacter caecicola,Slackia equolifaciens, Slackia faecicanis, and Slackia isoflavoniconvertens.</title>
        <authorList>
            <person name="Danylec N."/>
            <person name="Stoll D.A."/>
            <person name="Dotsch A."/>
            <person name="Huch M."/>
        </authorList>
    </citation>
    <scope>NUCLEOTIDE SEQUENCE [LARGE SCALE GENOMIC DNA]</scope>
    <source>
        <strain evidence="1 2">DSM 18785</strain>
    </source>
</reference>
<evidence type="ECO:0008006" key="3">
    <source>
        <dbReference type="Google" id="ProtNLM"/>
    </source>
</evidence>
<dbReference type="Pfam" id="PF10711">
    <property type="entry name" value="DUF2513"/>
    <property type="match status" value="1"/>
</dbReference>
<dbReference type="InterPro" id="IPR019650">
    <property type="entry name" value="DUF2513"/>
</dbReference>
<evidence type="ECO:0000313" key="1">
    <source>
        <dbReference type="EMBL" id="RNL37907.1"/>
    </source>
</evidence>
<protein>
    <recommendedName>
        <fullName evidence="3">DUF2513 domain-containing protein</fullName>
    </recommendedName>
</protein>
<name>A0A3N0ASQ7_9ACTN</name>
<gene>
    <name evidence="1" type="ORF">DMP10_06495</name>
</gene>
<dbReference type="Proteomes" id="UP000278327">
    <property type="component" value="Unassembled WGS sequence"/>
</dbReference>
<proteinExistence type="predicted"/>
<organism evidence="1 2">
    <name type="scientific">Adlercreutzia equolifaciens subsp. celatus DSM 18785</name>
    <dbReference type="NCBI Taxonomy" id="1121021"/>
    <lineage>
        <taxon>Bacteria</taxon>
        <taxon>Bacillati</taxon>
        <taxon>Actinomycetota</taxon>
        <taxon>Coriobacteriia</taxon>
        <taxon>Eggerthellales</taxon>
        <taxon>Eggerthellaceae</taxon>
        <taxon>Adlercreutzia</taxon>
    </lineage>
</organism>
<accession>A0A3N0ASQ7</accession>
<dbReference type="AlphaFoldDB" id="A0A3N0ASQ7"/>
<evidence type="ECO:0000313" key="2">
    <source>
        <dbReference type="Proteomes" id="UP000278327"/>
    </source>
</evidence>
<sequence length="145" mass="15604">MARLRTAETGRTSIMGAASSMRRDMDLVRRILIAMEESDDGVVDGEALVSDAHDLRSVAYHFAIMQQAGFLTAMVGDTVTGEVQSAFADGLTWQGQDFLASIRSDKVWAKIKLALRKSIGSASWETIRSVGVKLGTAALEAQLGI</sequence>
<keyword evidence="2" id="KW-1185">Reference proteome</keyword>